<evidence type="ECO:0000313" key="2">
    <source>
        <dbReference type="Proteomes" id="UP000252139"/>
    </source>
</evidence>
<name>A0A367K3K3_RHIAZ</name>
<gene>
    <name evidence="1" type="ORF">CU097_014760</name>
</gene>
<keyword evidence="2" id="KW-1185">Reference proteome</keyword>
<dbReference type="Proteomes" id="UP000252139">
    <property type="component" value="Unassembled WGS sequence"/>
</dbReference>
<evidence type="ECO:0000313" key="1">
    <source>
        <dbReference type="EMBL" id="RCH96715.1"/>
    </source>
</evidence>
<organism evidence="1 2">
    <name type="scientific">Rhizopus azygosporus</name>
    <name type="common">Rhizopus microsporus var. azygosporus</name>
    <dbReference type="NCBI Taxonomy" id="86630"/>
    <lineage>
        <taxon>Eukaryota</taxon>
        <taxon>Fungi</taxon>
        <taxon>Fungi incertae sedis</taxon>
        <taxon>Mucoromycota</taxon>
        <taxon>Mucoromycotina</taxon>
        <taxon>Mucoromycetes</taxon>
        <taxon>Mucorales</taxon>
        <taxon>Mucorineae</taxon>
        <taxon>Rhizopodaceae</taxon>
        <taxon>Rhizopus</taxon>
    </lineage>
</organism>
<comment type="caution">
    <text evidence="1">The sequence shown here is derived from an EMBL/GenBank/DDBJ whole genome shotgun (WGS) entry which is preliminary data.</text>
</comment>
<dbReference type="EMBL" id="PJQL01000343">
    <property type="protein sequence ID" value="RCH96715.1"/>
    <property type="molecule type" value="Genomic_DNA"/>
</dbReference>
<reference evidence="1 2" key="1">
    <citation type="journal article" date="2018" name="G3 (Bethesda)">
        <title>Phylogenetic and Phylogenomic Definition of Rhizopus Species.</title>
        <authorList>
            <person name="Gryganskyi A.P."/>
            <person name="Golan J."/>
            <person name="Dolatabadi S."/>
            <person name="Mondo S."/>
            <person name="Robb S."/>
            <person name="Idnurm A."/>
            <person name="Muszewska A."/>
            <person name="Steczkiewicz K."/>
            <person name="Masonjones S."/>
            <person name="Liao H.L."/>
            <person name="Gajdeczka M.T."/>
            <person name="Anike F."/>
            <person name="Vuek A."/>
            <person name="Anishchenko I.M."/>
            <person name="Voigt K."/>
            <person name="de Hoog G.S."/>
            <person name="Smith M.E."/>
            <person name="Heitman J."/>
            <person name="Vilgalys R."/>
            <person name="Stajich J.E."/>
        </authorList>
    </citation>
    <scope>NUCLEOTIDE SEQUENCE [LARGE SCALE GENOMIC DNA]</scope>
    <source>
        <strain evidence="1 2">CBS 357.93</strain>
    </source>
</reference>
<proteinExistence type="predicted"/>
<sequence length="59" mass="6683">MPAENYRVASSEWFNNTRNDIHRINKSLTGVLDVIKAESDLGFPERLSVGIKRPPQSLN</sequence>
<protein>
    <submittedName>
        <fullName evidence="1">Uncharacterized protein</fullName>
    </submittedName>
</protein>
<dbReference type="AlphaFoldDB" id="A0A367K3K3"/>
<accession>A0A367K3K3</accession>